<proteinExistence type="predicted"/>
<gene>
    <name evidence="1" type="ORF">GA0070616_1157</name>
</gene>
<evidence type="ECO:0000313" key="2">
    <source>
        <dbReference type="Proteomes" id="UP000199699"/>
    </source>
</evidence>
<dbReference type="Proteomes" id="UP000199699">
    <property type="component" value="Unassembled WGS sequence"/>
</dbReference>
<accession>A0A1C6RIQ3</accession>
<dbReference type="STRING" id="145857.GA0070616_1157"/>
<protein>
    <submittedName>
        <fullName evidence="1">Uncharacterized protein</fullName>
    </submittedName>
</protein>
<evidence type="ECO:0000313" key="1">
    <source>
        <dbReference type="EMBL" id="SCL16922.1"/>
    </source>
</evidence>
<name>A0A1C6RIQ3_9ACTN</name>
<dbReference type="AlphaFoldDB" id="A0A1C6RIQ3"/>
<organism evidence="1 2">
    <name type="scientific">Micromonospora nigra</name>
    <dbReference type="NCBI Taxonomy" id="145857"/>
    <lineage>
        <taxon>Bacteria</taxon>
        <taxon>Bacillati</taxon>
        <taxon>Actinomycetota</taxon>
        <taxon>Actinomycetes</taxon>
        <taxon>Micromonosporales</taxon>
        <taxon>Micromonosporaceae</taxon>
        <taxon>Micromonospora</taxon>
    </lineage>
</organism>
<keyword evidence="2" id="KW-1185">Reference proteome</keyword>
<reference evidence="1 2" key="1">
    <citation type="submission" date="2016-06" db="EMBL/GenBank/DDBJ databases">
        <authorList>
            <person name="Kjaerup R.B."/>
            <person name="Dalgaard T.S."/>
            <person name="Juul-Madsen H.R."/>
        </authorList>
    </citation>
    <scope>NUCLEOTIDE SEQUENCE [LARGE SCALE GENOMIC DNA]</scope>
    <source>
        <strain evidence="1 2">DSM 43818</strain>
    </source>
</reference>
<dbReference type="EMBL" id="FMHT01000003">
    <property type="protein sequence ID" value="SCL16922.1"/>
    <property type="molecule type" value="Genomic_DNA"/>
</dbReference>
<sequence length="55" mass="5639">MAPLVVLSVEVMLGVPGNTGTPPRGVVAPRRDVGVGTLRVGRLLWCGNASATSRP</sequence>